<dbReference type="Proteomes" id="UP000190641">
    <property type="component" value="Unassembled WGS sequence"/>
</dbReference>
<name>A0A9X6B548_BACCE</name>
<dbReference type="RefSeq" id="WP_078187334.1">
    <property type="nucleotide sequence ID" value="NZ_MUAU01000129.1"/>
</dbReference>
<dbReference type="SUPFAM" id="SSF58100">
    <property type="entry name" value="Bacterial hemolysins"/>
    <property type="match status" value="1"/>
</dbReference>
<protein>
    <submittedName>
        <fullName evidence="1">Uncharacterized protein</fullName>
    </submittedName>
</protein>
<dbReference type="EMBL" id="MUAU01000129">
    <property type="protein sequence ID" value="OOR72281.1"/>
    <property type="molecule type" value="Genomic_DNA"/>
</dbReference>
<accession>A0A9X6B548</accession>
<dbReference type="AlphaFoldDB" id="A0A9X6B548"/>
<reference evidence="1 2" key="1">
    <citation type="submission" date="2017-01" db="EMBL/GenBank/DDBJ databases">
        <title>Bacillus cereus isolates.</title>
        <authorList>
            <person name="Beno S.M."/>
        </authorList>
    </citation>
    <scope>NUCLEOTIDE SEQUENCE [LARGE SCALE GENOMIC DNA]</scope>
    <source>
        <strain evidence="1 2">FSL K6-1030</strain>
    </source>
</reference>
<dbReference type="CDD" id="cd21116">
    <property type="entry name" value="ClyA-like"/>
    <property type="match status" value="1"/>
</dbReference>
<evidence type="ECO:0000313" key="1">
    <source>
        <dbReference type="EMBL" id="OOR72281.1"/>
    </source>
</evidence>
<sequence length="289" mass="32995">MLYIREIKNYYLIVICIVISSFISNPVSAEMIVGPVSTINALTSNIIQIHPSFVDKITAVKNNTDLSEATLSNATNLENNVFILANQWKNILQPTLYWRKQQIMEYNTKFDDKLKVIKEEIEVQQQVKDPTLQKYILIDLMHLQSDITDFKDGFTELLTQINGFKQAFAQNSQQLQMVNAKVKVLADGYDTIGAKQKFLYAQVLYNHIDVIIGNINGPNTDGNFVTLSLLSSLESLNTKWNELDAMLSSLVDEVNRASQLNTTFMKNRLQTVQDLWKLEIVDKLNSYCQ</sequence>
<comment type="caution">
    <text evidence="1">The sequence shown here is derived from an EMBL/GenBank/DDBJ whole genome shotgun (WGS) entry which is preliminary data.</text>
</comment>
<gene>
    <name evidence="1" type="ORF">BLX06_25795</name>
</gene>
<evidence type="ECO:0000313" key="2">
    <source>
        <dbReference type="Proteomes" id="UP000190641"/>
    </source>
</evidence>
<dbReference type="Gene3D" id="1.20.1170.10">
    <property type="match status" value="1"/>
</dbReference>
<proteinExistence type="predicted"/>
<organism evidence="1 2">
    <name type="scientific">Bacillus cereus</name>
    <dbReference type="NCBI Taxonomy" id="1396"/>
    <lineage>
        <taxon>Bacteria</taxon>
        <taxon>Bacillati</taxon>
        <taxon>Bacillota</taxon>
        <taxon>Bacilli</taxon>
        <taxon>Bacillales</taxon>
        <taxon>Bacillaceae</taxon>
        <taxon>Bacillus</taxon>
        <taxon>Bacillus cereus group</taxon>
    </lineage>
</organism>